<sequence length="91" mass="10365">MVSIIRFVDILTKLDYRSIGEAASWAWRIHNTVEVTALGAHFAVIVLCLRIMEITNDSSIPHIPQPFMDFRNPLSVQPPASQQYSYTFQEA</sequence>
<dbReference type="WBParaSite" id="GPUH_0000802301-mRNA-1">
    <property type="protein sequence ID" value="GPUH_0000802301-mRNA-1"/>
    <property type="gene ID" value="GPUH_0000802301"/>
</dbReference>
<reference evidence="3" key="1">
    <citation type="submission" date="2016-06" db="UniProtKB">
        <authorList>
            <consortium name="WormBaseParasite"/>
        </authorList>
    </citation>
    <scope>IDENTIFICATION</scope>
</reference>
<evidence type="ECO:0000313" key="3">
    <source>
        <dbReference type="WBParaSite" id="GPUH_0000802301-mRNA-1"/>
    </source>
</evidence>
<dbReference type="OrthoDB" id="5851048at2759"/>
<dbReference type="Proteomes" id="UP000271098">
    <property type="component" value="Unassembled WGS sequence"/>
</dbReference>
<accession>A0A183DH23</accession>
<dbReference type="AlphaFoldDB" id="A0A183DH23"/>
<reference evidence="1 2" key="2">
    <citation type="submission" date="2018-11" db="EMBL/GenBank/DDBJ databases">
        <authorList>
            <consortium name="Pathogen Informatics"/>
        </authorList>
    </citation>
    <scope>NUCLEOTIDE SEQUENCE [LARGE SCALE GENOMIC DNA]</scope>
</reference>
<proteinExistence type="predicted"/>
<keyword evidence="2" id="KW-1185">Reference proteome</keyword>
<protein>
    <submittedName>
        <fullName evidence="3">Transmembrane protein</fullName>
    </submittedName>
</protein>
<organism evidence="3">
    <name type="scientific">Gongylonema pulchrum</name>
    <dbReference type="NCBI Taxonomy" id="637853"/>
    <lineage>
        <taxon>Eukaryota</taxon>
        <taxon>Metazoa</taxon>
        <taxon>Ecdysozoa</taxon>
        <taxon>Nematoda</taxon>
        <taxon>Chromadorea</taxon>
        <taxon>Rhabditida</taxon>
        <taxon>Spirurina</taxon>
        <taxon>Spiruromorpha</taxon>
        <taxon>Spiruroidea</taxon>
        <taxon>Gongylonematidae</taxon>
        <taxon>Gongylonema</taxon>
    </lineage>
</organism>
<dbReference type="EMBL" id="UYRT01022244">
    <property type="protein sequence ID" value="VDK60463.1"/>
    <property type="molecule type" value="Genomic_DNA"/>
</dbReference>
<name>A0A183DH23_9BILA</name>
<evidence type="ECO:0000313" key="2">
    <source>
        <dbReference type="Proteomes" id="UP000271098"/>
    </source>
</evidence>
<gene>
    <name evidence="1" type="ORF">GPUH_LOCUS8013</name>
</gene>
<evidence type="ECO:0000313" key="1">
    <source>
        <dbReference type="EMBL" id="VDK60463.1"/>
    </source>
</evidence>